<feature type="transmembrane region" description="Helical" evidence="1">
    <location>
        <begin position="52"/>
        <end position="70"/>
    </location>
</feature>
<dbReference type="AlphaFoldDB" id="A0A010T1I5"/>
<gene>
    <name evidence="2" type="ORF">HK44_018130</name>
</gene>
<dbReference type="OrthoDB" id="7361737at2"/>
<evidence type="ECO:0000313" key="3">
    <source>
        <dbReference type="Proteomes" id="UP000022611"/>
    </source>
</evidence>
<keyword evidence="1" id="KW-0472">Membrane</keyword>
<dbReference type="EMBL" id="AFOY02000023">
    <property type="protein sequence ID" value="EXF91552.1"/>
    <property type="molecule type" value="Genomic_DNA"/>
</dbReference>
<accession>A0A010T1I5</accession>
<sequence>MQVDSFFEWLGQALGSVIRFIVDTLSGLFNALTHASGNFVDGLSRALGMEPSIISILVLIIGLMLLYSAVRAFMRASIIAGVIWLVLGLWVLSWVVH</sequence>
<dbReference type="Proteomes" id="UP000022611">
    <property type="component" value="Unassembled WGS sequence"/>
</dbReference>
<evidence type="ECO:0000313" key="2">
    <source>
        <dbReference type="EMBL" id="EXF91552.1"/>
    </source>
</evidence>
<dbReference type="HOGENOM" id="CLU_182057_0_0_6"/>
<name>A0A010T1I5_PSEFL</name>
<feature type="transmembrane region" description="Helical" evidence="1">
    <location>
        <begin position="77"/>
        <end position="96"/>
    </location>
</feature>
<proteinExistence type="predicted"/>
<protein>
    <submittedName>
        <fullName evidence="2">MFS transporter</fullName>
    </submittedName>
</protein>
<dbReference type="RefSeq" id="WP_019693739.1">
    <property type="nucleotide sequence ID" value="NZ_AFOY02000023.1"/>
</dbReference>
<comment type="caution">
    <text evidence="2">The sequence shown here is derived from an EMBL/GenBank/DDBJ whole genome shotgun (WGS) entry which is preliminary data.</text>
</comment>
<dbReference type="eggNOG" id="ENOG5033109">
    <property type="taxonomic scope" value="Bacteria"/>
</dbReference>
<dbReference type="PATRIC" id="fig|1042209.11.peg.5791"/>
<reference evidence="2 3" key="1">
    <citation type="journal article" date="2011" name="J. Bacteriol.">
        <title>Draft genome sequence of the polycyclic aromatic hydrocarbon-degrading, genetically engineered bioluminescent bioreporter Pseudomonas fluorescens HK44.</title>
        <authorList>
            <person name="Chauhan A."/>
            <person name="Layton A.C."/>
            <person name="Williams D.E."/>
            <person name="Smartt A.E."/>
            <person name="Ripp S."/>
            <person name="Karpinets T.V."/>
            <person name="Brown S.D."/>
            <person name="Sayler G.S."/>
        </authorList>
    </citation>
    <scope>NUCLEOTIDE SEQUENCE [LARGE SCALE GENOMIC DNA]</scope>
    <source>
        <strain evidence="2 3">HK44</strain>
    </source>
</reference>
<organism evidence="2 3">
    <name type="scientific">Pseudomonas fluorescens HK44</name>
    <dbReference type="NCBI Taxonomy" id="1042209"/>
    <lineage>
        <taxon>Bacteria</taxon>
        <taxon>Pseudomonadati</taxon>
        <taxon>Pseudomonadota</taxon>
        <taxon>Gammaproteobacteria</taxon>
        <taxon>Pseudomonadales</taxon>
        <taxon>Pseudomonadaceae</taxon>
        <taxon>Pseudomonas</taxon>
    </lineage>
</organism>
<keyword evidence="1" id="KW-0812">Transmembrane</keyword>
<keyword evidence="1" id="KW-1133">Transmembrane helix</keyword>
<evidence type="ECO:0000256" key="1">
    <source>
        <dbReference type="SAM" id="Phobius"/>
    </source>
</evidence>